<comment type="caution">
    <text evidence="1">The sequence shown here is derived from an EMBL/GenBank/DDBJ whole genome shotgun (WGS) entry which is preliminary data.</text>
</comment>
<accession>A0ABT4DE47</accession>
<dbReference type="SUPFAM" id="SSF74650">
    <property type="entry name" value="Galactose mutarotase-like"/>
    <property type="match status" value="1"/>
</dbReference>
<reference evidence="1" key="1">
    <citation type="submission" date="2022-12" db="EMBL/GenBank/DDBJ databases">
        <title>Clostridium sp. nov., isolated from industrial wastewater.</title>
        <authorList>
            <person name="Jiayan W."/>
        </authorList>
    </citation>
    <scope>NUCLEOTIDE SEQUENCE</scope>
    <source>
        <strain evidence="1">ZC22-4</strain>
    </source>
</reference>
<dbReference type="Pfam" id="PF01263">
    <property type="entry name" value="Aldose_epim"/>
    <property type="match status" value="1"/>
</dbReference>
<dbReference type="RefSeq" id="WP_268063014.1">
    <property type="nucleotide sequence ID" value="NZ_JAPQFJ010000034.1"/>
</dbReference>
<dbReference type="EMBL" id="JAPQFJ010000034">
    <property type="protein sequence ID" value="MCY6960577.1"/>
    <property type="molecule type" value="Genomic_DNA"/>
</dbReference>
<sequence>MFNIKEYVDKFKIYELRDEKADSWIKICPERGGIITSFGVNGAEILYLNKETFYDTNKNIRGGNPILFPLCGQLPDCKYTLNDKEYIMKNHGIARTALWKVVSKNNDENASIKLSFKSNKETLKSYPFEFELQFEYVLKGNKLTINQQYINNSNRIMPMSAGFHPYFYVKDKKGVRFNIDTDEYFNNLDLETKQCSEDSICLNDLKEFNLICYNRKDNMSFYLKDLNRKIIFDYSNEFRYIVIWSTPGNDFVCVEPWTSKVGVLQSKEGLLEINPRDKLELSYSITVE</sequence>
<evidence type="ECO:0000313" key="1">
    <source>
        <dbReference type="EMBL" id="MCY6960577.1"/>
    </source>
</evidence>
<dbReference type="Proteomes" id="UP001144612">
    <property type="component" value="Unassembled WGS sequence"/>
</dbReference>
<proteinExistence type="predicted"/>
<keyword evidence="2" id="KW-1185">Reference proteome</keyword>
<protein>
    <submittedName>
        <fullName evidence="1">Aldose epimerase</fullName>
    </submittedName>
</protein>
<name>A0ABT4DE47_9CLOT</name>
<dbReference type="InterPro" id="IPR008183">
    <property type="entry name" value="Aldose_1/G6P_1-epimerase"/>
</dbReference>
<dbReference type="PANTHER" id="PTHR11122:SF13">
    <property type="entry name" value="GLUCOSE-6-PHOSPHATE 1-EPIMERASE"/>
    <property type="match status" value="1"/>
</dbReference>
<dbReference type="Gene3D" id="2.70.98.10">
    <property type="match status" value="1"/>
</dbReference>
<gene>
    <name evidence="1" type="ORF">OW729_18435</name>
</gene>
<organism evidence="1 2">
    <name type="scientific">Clostridium brassicae</name>
    <dbReference type="NCBI Taxonomy" id="2999072"/>
    <lineage>
        <taxon>Bacteria</taxon>
        <taxon>Bacillati</taxon>
        <taxon>Bacillota</taxon>
        <taxon>Clostridia</taxon>
        <taxon>Eubacteriales</taxon>
        <taxon>Clostridiaceae</taxon>
        <taxon>Clostridium</taxon>
    </lineage>
</organism>
<dbReference type="InterPro" id="IPR014718">
    <property type="entry name" value="GH-type_carb-bd"/>
</dbReference>
<dbReference type="InterPro" id="IPR011013">
    <property type="entry name" value="Gal_mutarotase_sf_dom"/>
</dbReference>
<evidence type="ECO:0000313" key="2">
    <source>
        <dbReference type="Proteomes" id="UP001144612"/>
    </source>
</evidence>
<dbReference type="PANTHER" id="PTHR11122">
    <property type="entry name" value="APOSPORY-ASSOCIATED PROTEIN C-RELATED"/>
    <property type="match status" value="1"/>
</dbReference>